<proteinExistence type="predicted"/>
<sequence>MPKLVTSIMSESSTTTQVADHIKSRYTAYYHTADPDAKGLFYSADCMQICRPIPSYAAKDGATIVRYLQESLKNGQSMNNAADGLEPGSTIRPLRDDEFMFESDDVVAPIGYTSAELKQKAEKEEWVGTRVDLWFPVPDGSEMLCKVHYWWRKEGDEWVQILHDIMYIGPRDGSEGTAGENID</sequence>
<dbReference type="EMBL" id="KV875095">
    <property type="protein sequence ID" value="OIW32367.1"/>
    <property type="molecule type" value="Genomic_DNA"/>
</dbReference>
<keyword evidence="3" id="KW-1185">Reference proteome</keyword>
<dbReference type="AlphaFoldDB" id="A0A1J7IXD0"/>
<evidence type="ECO:0000313" key="2">
    <source>
        <dbReference type="EMBL" id="OIW32367.1"/>
    </source>
</evidence>
<name>A0A1J7IXD0_9PEZI</name>
<protein>
    <recommendedName>
        <fullName evidence="1">SnoaL-like domain-containing protein</fullName>
    </recommendedName>
</protein>
<accession>A0A1J7IXD0</accession>
<dbReference type="Proteomes" id="UP000182658">
    <property type="component" value="Unassembled WGS sequence"/>
</dbReference>
<organism evidence="2 3">
    <name type="scientific">Coniochaeta ligniaria NRRL 30616</name>
    <dbReference type="NCBI Taxonomy" id="1408157"/>
    <lineage>
        <taxon>Eukaryota</taxon>
        <taxon>Fungi</taxon>
        <taxon>Dikarya</taxon>
        <taxon>Ascomycota</taxon>
        <taxon>Pezizomycotina</taxon>
        <taxon>Sordariomycetes</taxon>
        <taxon>Sordariomycetidae</taxon>
        <taxon>Coniochaetales</taxon>
        <taxon>Coniochaetaceae</taxon>
        <taxon>Coniochaeta</taxon>
    </lineage>
</organism>
<reference evidence="2 3" key="1">
    <citation type="submission" date="2016-10" db="EMBL/GenBank/DDBJ databases">
        <title>Draft genome sequence of Coniochaeta ligniaria NRRL30616, a lignocellulolytic fungus for bioabatement of inhibitors in plant biomass hydrolysates.</title>
        <authorList>
            <consortium name="DOE Joint Genome Institute"/>
            <person name="Jimenez D.J."/>
            <person name="Hector R.E."/>
            <person name="Riley R."/>
            <person name="Sun H."/>
            <person name="Grigoriev I.V."/>
            <person name="Van Elsas J.D."/>
            <person name="Nichols N.N."/>
        </authorList>
    </citation>
    <scope>NUCLEOTIDE SEQUENCE [LARGE SCALE GENOMIC DNA]</scope>
    <source>
        <strain evidence="2 3">NRRL 30616</strain>
    </source>
</reference>
<gene>
    <name evidence="2" type="ORF">CONLIGDRAFT_712705</name>
</gene>
<dbReference type="Pfam" id="PF26528">
    <property type="entry name" value="SnoaL_6"/>
    <property type="match status" value="1"/>
</dbReference>
<dbReference type="OrthoDB" id="5396546at2759"/>
<evidence type="ECO:0000259" key="1">
    <source>
        <dbReference type="Pfam" id="PF26528"/>
    </source>
</evidence>
<evidence type="ECO:0000313" key="3">
    <source>
        <dbReference type="Proteomes" id="UP000182658"/>
    </source>
</evidence>
<dbReference type="InterPro" id="IPR058931">
    <property type="entry name" value="SnoaL_6"/>
</dbReference>
<dbReference type="InParanoid" id="A0A1J7IXD0"/>
<feature type="domain" description="SnoaL-like" evidence="1">
    <location>
        <begin position="13"/>
        <end position="175"/>
    </location>
</feature>